<feature type="compositionally biased region" description="Polar residues" evidence="4">
    <location>
        <begin position="537"/>
        <end position="566"/>
    </location>
</feature>
<feature type="region of interest" description="Disordered" evidence="4">
    <location>
        <begin position="510"/>
        <end position="566"/>
    </location>
</feature>
<feature type="compositionally biased region" description="Polar residues" evidence="4">
    <location>
        <begin position="909"/>
        <end position="919"/>
    </location>
</feature>
<feature type="compositionally biased region" description="Basic and acidic residues" evidence="4">
    <location>
        <begin position="866"/>
        <end position="875"/>
    </location>
</feature>
<feature type="region of interest" description="Disordered" evidence="4">
    <location>
        <begin position="240"/>
        <end position="273"/>
    </location>
</feature>
<feature type="region of interest" description="Disordered" evidence="4">
    <location>
        <begin position="46"/>
        <end position="67"/>
    </location>
</feature>
<comment type="subcellular location">
    <subcellularLocation>
        <location evidence="1">Nucleus</location>
    </subcellularLocation>
</comment>
<evidence type="ECO:0000256" key="4">
    <source>
        <dbReference type="SAM" id="MobiDB-lite"/>
    </source>
</evidence>
<sequence>MSTSVKKAEEAAYNGEGQDFDTQLCTHLQNEFLSSSPRIPVEEEIASNANIEAEGETENDDIESHSTSQVIIRVEPTLPAEEEARNKDFIQQARNLQVPIDGVDDDSSSWKNPLQFRRDAQGKLRPINTEGREFHRQVIGFDEKYRKAIKEMEDFSPKSSLSPTQANSESVYHAYHLSIFANQLSSTDDGVVDKDADDNHTQKGLGLTKQHHSAVTDSTAHTYGENDTGHVNLCLTAPENQMSDQGTSQDASFNPPAQEESQPSYEPRTPAPVNPFLQKGSVLKGHEMFGATQPSSIGRHIASPTSSRPSPDVYSGSSPEKALATSPLERHGEEISMLQSSVRTMLRSKSTESHQRFESPPITSSRSFGYTRSRHEPRDTYVSIKESQERRQKESSTSESEIESESDTEARIPRERQRREREAKVHRQLAQVTSSRPGSGISGDVEVPASGGRRRSVEEDYIAQCKGTDARDTQQEDIVIDSQAIVEEAEAIDLPDVIVTTRRASQVETRDITLPKSSPRLPSRWPSVEPHRVPDLCTSSQTQEVSSPLKNPSELSQPSLPLQEVSTNRNDLKTPVVSKPAHVLSDGADATIPNTILETSPLGGDRIRLMGEVTSLSFADNVYDDAVVDEAPGFTQDIEFDRAINSRFSPTPPPKSRTKGFPSFEPPDAGGNLSTITSEALAPRVYINDNDATDDVALDEPQKDSEDDKEKRLDGPQRQSQAASIDENHEAVIAPQIVDQVVPVGAIETPCQEDTPRQALDRPQRAPKAVPKPPKEPIAKRGGLRTKGELKGPSKALRRSDETTTSKSQLRSSRSAKPISSTNANSARSSKHVSDVSSILSTPLSSLGSTPALESTPVPSTRSSTRKKDGTRSEAKNTTPAPVPAPKTHKAATQGAYSKEGLPFVPLPRQQSTRRSIIQGQEIGGQTPASAPPTRSSKRKAVVLDDEEASTRASKRQSISHLVRESSDDPLALPSATLDGISRSKKSNSLFANMSFAVSYVKQGQEKSQVTGLITEHGGQILEDGFEKLFESASLLRSRTSDENAELTPVAAAKSIGFVALIADEHSRKAKYMQALALGLPCISGRWILTCDVKGEVVDWIPYLLCAGQSAFLGNAIRSRTLARYSANEARFPDTLLSREKLLDGRSVLLVTAKGKEETRKAYAFLTRAMGPVRIDQVADHVQARKKLLDDESWDLLYVDKNELAAEAAIFGSSSTKASGSKKRKRGPAAVEEDMGLRPKKIRIITDEVIIQSLILGQLLED</sequence>
<dbReference type="InterPro" id="IPR047252">
    <property type="entry name" value="TP53BP1-like"/>
</dbReference>
<dbReference type="GO" id="GO:0045944">
    <property type="term" value="P:positive regulation of transcription by RNA polymerase II"/>
    <property type="evidence" value="ECO:0007669"/>
    <property type="project" value="TreeGrafter"/>
</dbReference>
<reference evidence="6" key="1">
    <citation type="submission" date="2019-07" db="EMBL/GenBank/DDBJ databases">
        <title>Hyphodiscus hymeniophilus genome sequencing and assembly.</title>
        <authorList>
            <person name="Kramer G."/>
            <person name="Nodwell J."/>
        </authorList>
    </citation>
    <scope>NUCLEOTIDE SEQUENCE</scope>
    <source>
        <strain evidence="6">ATCC 34498</strain>
    </source>
</reference>
<comment type="caution">
    <text evidence="6">The sequence shown here is derived from an EMBL/GenBank/DDBJ whole genome shotgun (WGS) entry which is preliminary data.</text>
</comment>
<feature type="compositionally biased region" description="Polar residues" evidence="4">
    <location>
        <begin position="361"/>
        <end position="370"/>
    </location>
</feature>
<feature type="compositionally biased region" description="Basic and acidic residues" evidence="4">
    <location>
        <begin position="754"/>
        <end position="764"/>
    </location>
</feature>
<evidence type="ECO:0000313" key="6">
    <source>
        <dbReference type="EMBL" id="KAG0646484.1"/>
    </source>
</evidence>
<dbReference type="SMART" id="SM00292">
    <property type="entry name" value="BRCT"/>
    <property type="match status" value="1"/>
</dbReference>
<name>A0A9P7AU66_9HELO</name>
<feature type="compositionally biased region" description="Basic and acidic residues" evidence="4">
    <location>
        <begin position="786"/>
        <end position="804"/>
    </location>
</feature>
<dbReference type="Gene3D" id="3.40.50.10190">
    <property type="entry name" value="BRCT domain"/>
    <property type="match status" value="1"/>
</dbReference>
<dbReference type="GO" id="GO:0005634">
    <property type="term" value="C:nucleus"/>
    <property type="evidence" value="ECO:0007669"/>
    <property type="project" value="UniProtKB-SubCell"/>
</dbReference>
<keyword evidence="3" id="KW-0539">Nucleus</keyword>
<feature type="domain" description="BRCT" evidence="5">
    <location>
        <begin position="986"/>
        <end position="1105"/>
    </location>
</feature>
<dbReference type="AlphaFoldDB" id="A0A9P7AU66"/>
<dbReference type="PANTHER" id="PTHR15321">
    <property type="entry name" value="TUMOR SUPPRESSOR P53-BINDING PROTEIN 1"/>
    <property type="match status" value="1"/>
</dbReference>
<gene>
    <name evidence="6" type="ORF">D0Z07_7493</name>
</gene>
<evidence type="ECO:0000313" key="7">
    <source>
        <dbReference type="Proteomes" id="UP000785200"/>
    </source>
</evidence>
<evidence type="ECO:0000259" key="5">
    <source>
        <dbReference type="PROSITE" id="PS50172"/>
    </source>
</evidence>
<dbReference type="OrthoDB" id="129353at2759"/>
<feature type="region of interest" description="Disordered" evidence="4">
    <location>
        <begin position="643"/>
        <end position="675"/>
    </location>
</feature>
<feature type="region of interest" description="Disordered" evidence="4">
    <location>
        <begin position="691"/>
        <end position="729"/>
    </location>
</feature>
<feature type="compositionally biased region" description="Basic and acidic residues" evidence="4">
    <location>
        <begin position="700"/>
        <end position="715"/>
    </location>
</feature>
<dbReference type="PANTHER" id="PTHR15321:SF3">
    <property type="entry name" value="TP53-BINDING PROTEIN 1"/>
    <property type="match status" value="1"/>
</dbReference>
<feature type="region of interest" description="Disordered" evidence="4">
    <location>
        <begin position="750"/>
        <end position="973"/>
    </location>
</feature>
<dbReference type="Pfam" id="PF00533">
    <property type="entry name" value="BRCT"/>
    <property type="match status" value="1"/>
</dbReference>
<protein>
    <submittedName>
        <fullName evidence="6">Rad9</fullName>
    </submittedName>
</protein>
<feature type="compositionally biased region" description="Polar residues" evidence="4">
    <location>
        <begin position="805"/>
        <end position="828"/>
    </location>
</feature>
<organism evidence="6 7">
    <name type="scientific">Hyphodiscus hymeniophilus</name>
    <dbReference type="NCBI Taxonomy" id="353542"/>
    <lineage>
        <taxon>Eukaryota</taxon>
        <taxon>Fungi</taxon>
        <taxon>Dikarya</taxon>
        <taxon>Ascomycota</taxon>
        <taxon>Pezizomycotina</taxon>
        <taxon>Leotiomycetes</taxon>
        <taxon>Helotiales</taxon>
        <taxon>Hyphodiscaceae</taxon>
        <taxon>Hyphodiscus</taxon>
    </lineage>
</organism>
<dbReference type="SUPFAM" id="SSF52113">
    <property type="entry name" value="BRCT domain"/>
    <property type="match status" value="1"/>
</dbReference>
<dbReference type="InterPro" id="IPR036420">
    <property type="entry name" value="BRCT_dom_sf"/>
</dbReference>
<dbReference type="EMBL" id="VNKQ01000015">
    <property type="protein sequence ID" value="KAG0646484.1"/>
    <property type="molecule type" value="Genomic_DNA"/>
</dbReference>
<dbReference type="GO" id="GO:0000077">
    <property type="term" value="P:DNA damage checkpoint signaling"/>
    <property type="evidence" value="ECO:0007669"/>
    <property type="project" value="TreeGrafter"/>
</dbReference>
<feature type="compositionally biased region" description="Basic and acidic residues" evidence="4">
    <location>
        <begin position="386"/>
        <end position="396"/>
    </location>
</feature>
<accession>A0A9P7AU66</accession>
<feature type="compositionally biased region" description="Low complexity" evidence="4">
    <location>
        <begin position="835"/>
        <end position="863"/>
    </location>
</feature>
<dbReference type="CDD" id="cd17745">
    <property type="entry name" value="BRCT_p53bp1_rpt1"/>
    <property type="match status" value="1"/>
</dbReference>
<dbReference type="InterPro" id="IPR001357">
    <property type="entry name" value="BRCT_dom"/>
</dbReference>
<dbReference type="GO" id="GO:0042393">
    <property type="term" value="F:histone binding"/>
    <property type="evidence" value="ECO:0007669"/>
    <property type="project" value="TreeGrafter"/>
</dbReference>
<feature type="compositionally biased region" description="Basic and acidic residues" evidence="4">
    <location>
        <begin position="191"/>
        <end position="201"/>
    </location>
</feature>
<feature type="region of interest" description="Disordered" evidence="4">
    <location>
        <begin position="291"/>
        <end position="456"/>
    </location>
</feature>
<proteinExistence type="predicted"/>
<feature type="compositionally biased region" description="Polar residues" evidence="4">
    <location>
        <begin position="240"/>
        <end position="252"/>
    </location>
</feature>
<feature type="region of interest" description="Disordered" evidence="4">
    <location>
        <begin position="191"/>
        <end position="213"/>
    </location>
</feature>
<dbReference type="Proteomes" id="UP000785200">
    <property type="component" value="Unassembled WGS sequence"/>
</dbReference>
<evidence type="ECO:0000256" key="3">
    <source>
        <dbReference type="ARBA" id="ARBA00023242"/>
    </source>
</evidence>
<evidence type="ECO:0000256" key="1">
    <source>
        <dbReference type="ARBA" id="ARBA00004123"/>
    </source>
</evidence>
<dbReference type="InterPro" id="IPR047249">
    <property type="entry name" value="BRCT_p53bp1-like_rpt1"/>
</dbReference>
<keyword evidence="7" id="KW-1185">Reference proteome</keyword>
<keyword evidence="2" id="KW-0227">DNA damage</keyword>
<evidence type="ECO:0000256" key="2">
    <source>
        <dbReference type="ARBA" id="ARBA00022763"/>
    </source>
</evidence>
<feature type="compositionally biased region" description="Basic and acidic residues" evidence="4">
    <location>
        <begin position="408"/>
        <end position="425"/>
    </location>
</feature>
<dbReference type="PROSITE" id="PS50172">
    <property type="entry name" value="BRCT"/>
    <property type="match status" value="1"/>
</dbReference>